<evidence type="ECO:0000313" key="7">
    <source>
        <dbReference type="Proteomes" id="UP000426328"/>
    </source>
</evidence>
<name>A0A650CWF7_ACIAM</name>
<organism evidence="6 7">
    <name type="scientific">Acidianus ambivalens</name>
    <name type="common">Desulfurolobus ambivalens</name>
    <dbReference type="NCBI Taxonomy" id="2283"/>
    <lineage>
        <taxon>Archaea</taxon>
        <taxon>Thermoproteota</taxon>
        <taxon>Thermoprotei</taxon>
        <taxon>Sulfolobales</taxon>
        <taxon>Sulfolobaceae</taxon>
        <taxon>Acidianus</taxon>
    </lineage>
</organism>
<dbReference type="InterPro" id="IPR015421">
    <property type="entry name" value="PyrdxlP-dep_Trfase_major"/>
</dbReference>
<evidence type="ECO:0000256" key="2">
    <source>
        <dbReference type="ARBA" id="ARBA00022576"/>
    </source>
</evidence>
<comment type="cofactor">
    <cofactor evidence="1">
        <name>pyridoxal 5'-phosphate</name>
        <dbReference type="ChEBI" id="CHEBI:597326"/>
    </cofactor>
</comment>
<dbReference type="Gene3D" id="3.90.1150.10">
    <property type="entry name" value="Aspartate Aminotransferase, domain 1"/>
    <property type="match status" value="1"/>
</dbReference>
<dbReference type="InterPro" id="IPR004839">
    <property type="entry name" value="Aminotransferase_I/II_large"/>
</dbReference>
<proteinExistence type="predicted"/>
<evidence type="ECO:0000259" key="5">
    <source>
        <dbReference type="Pfam" id="PF00155"/>
    </source>
</evidence>
<dbReference type="CDD" id="cd00609">
    <property type="entry name" value="AAT_like"/>
    <property type="match status" value="1"/>
</dbReference>
<dbReference type="Gene3D" id="3.40.640.10">
    <property type="entry name" value="Type I PLP-dependent aspartate aminotransferase-like (Major domain)"/>
    <property type="match status" value="1"/>
</dbReference>
<evidence type="ECO:0000313" key="6">
    <source>
        <dbReference type="EMBL" id="QGR22209.1"/>
    </source>
</evidence>
<dbReference type="PANTHER" id="PTHR42790">
    <property type="entry name" value="AMINOTRANSFERASE"/>
    <property type="match status" value="1"/>
</dbReference>
<dbReference type="InterPro" id="IPR015424">
    <property type="entry name" value="PyrdxlP-dep_Trfase"/>
</dbReference>
<evidence type="ECO:0000256" key="3">
    <source>
        <dbReference type="ARBA" id="ARBA00022679"/>
    </source>
</evidence>
<reference evidence="6 7" key="1">
    <citation type="submission" date="2019-10" db="EMBL/GenBank/DDBJ databases">
        <title>Genome Sequences from Six Type Strain Members of the Archaeal Family Sulfolobaceae: Acidianus ambivalens, Acidianus infernus, Metallosphaera prunae, Stygiolobus azoricus, Sulfolobus metallicus, and Sulfurisphaera ohwakuensis.</title>
        <authorList>
            <person name="Counts J.A."/>
            <person name="Kelly R.M."/>
        </authorList>
    </citation>
    <scope>NUCLEOTIDE SEQUENCE [LARGE SCALE GENOMIC DNA]</scope>
    <source>
        <strain evidence="6 7">LEI 10</strain>
    </source>
</reference>
<dbReference type="Proteomes" id="UP000426328">
    <property type="component" value="Chromosome"/>
</dbReference>
<protein>
    <submittedName>
        <fullName evidence="6">Aminotransferase class I/II-fold pyridoxal phosphate-dependent enzyme</fullName>
    </submittedName>
</protein>
<evidence type="ECO:0000256" key="1">
    <source>
        <dbReference type="ARBA" id="ARBA00001933"/>
    </source>
</evidence>
<dbReference type="KEGG" id="aamb:D1866_09620"/>
<dbReference type="GO" id="GO:1901605">
    <property type="term" value="P:alpha-amino acid metabolic process"/>
    <property type="evidence" value="ECO:0007669"/>
    <property type="project" value="TreeGrafter"/>
</dbReference>
<keyword evidence="3 6" id="KW-0808">Transferase</keyword>
<keyword evidence="4" id="KW-0663">Pyridoxal phosphate</keyword>
<dbReference type="Pfam" id="PF00155">
    <property type="entry name" value="Aminotran_1_2"/>
    <property type="match status" value="1"/>
</dbReference>
<evidence type="ECO:0000256" key="4">
    <source>
        <dbReference type="ARBA" id="ARBA00022898"/>
    </source>
</evidence>
<dbReference type="InterPro" id="IPR015422">
    <property type="entry name" value="PyrdxlP-dep_Trfase_small"/>
</dbReference>
<dbReference type="InterPro" id="IPR050859">
    <property type="entry name" value="Class-I_PLP-dep_aminotransf"/>
</dbReference>
<dbReference type="EMBL" id="CP045482">
    <property type="protein sequence ID" value="QGR22209.1"/>
    <property type="molecule type" value="Genomic_DNA"/>
</dbReference>
<dbReference type="GO" id="GO:0030170">
    <property type="term" value="F:pyridoxal phosphate binding"/>
    <property type="evidence" value="ECO:0007669"/>
    <property type="project" value="InterPro"/>
</dbReference>
<dbReference type="GO" id="GO:0008483">
    <property type="term" value="F:transaminase activity"/>
    <property type="evidence" value="ECO:0007669"/>
    <property type="project" value="UniProtKB-KW"/>
</dbReference>
<keyword evidence="7" id="KW-1185">Reference proteome</keyword>
<feature type="domain" description="Aminotransferase class I/classII large" evidence="5">
    <location>
        <begin position="37"/>
        <end position="337"/>
    </location>
</feature>
<dbReference type="AlphaFoldDB" id="A0A650CWF7"/>
<accession>A0A650CWF7</accession>
<gene>
    <name evidence="6" type="ORF">D1866_09620</name>
</gene>
<sequence length="350" mass="39868">MMEKMTYNLAGGLPDPRIFPRNLKIFEMNFEQAISFNELDNEILKILRYRGINAKKEEILLTTGSIQGIFIFAYAFINSGDKVAIEYPTFAGAIRVFKSRGAKFVKIPVIPYYDLKIKEENGIKAVYVIPTGQNPTGIHMRLEDKKELLELAEEKDFIILEDDAYGLLNPEQPTLKSLDKNGRVVYITTLSKVLSPGIRLGIMVADKEIMEIFKLIKQNIDGGNSSPSLSLVYSSLKDGSFWDGLSKAKIIYKEKKEVMAEALKRYLPQAEWNYPEGGLFYFIRINGIDSEKILEKVKDRVIFSPGTKFFFDGYGKEYIRLSFSYSRPEEINEGIKIISEAIDNKIVSIE</sequence>
<dbReference type="SUPFAM" id="SSF53383">
    <property type="entry name" value="PLP-dependent transferases"/>
    <property type="match status" value="1"/>
</dbReference>
<keyword evidence="2 6" id="KW-0032">Aminotransferase</keyword>
<dbReference type="PANTHER" id="PTHR42790:SF19">
    <property type="entry name" value="KYNURENINE_ALPHA-AMINOADIPATE AMINOTRANSFERASE, MITOCHONDRIAL"/>
    <property type="match status" value="1"/>
</dbReference>